<dbReference type="PANTHER" id="PTHR38899:SF1">
    <property type="entry name" value="PROTEIN KINASE"/>
    <property type="match status" value="1"/>
</dbReference>
<evidence type="ECO:0000313" key="2">
    <source>
        <dbReference type="RefSeq" id="XP_022586812.2"/>
    </source>
</evidence>
<organism evidence="1 2">
    <name type="scientific">Cyclospora cayetanensis</name>
    <dbReference type="NCBI Taxonomy" id="88456"/>
    <lineage>
        <taxon>Eukaryota</taxon>
        <taxon>Sar</taxon>
        <taxon>Alveolata</taxon>
        <taxon>Apicomplexa</taxon>
        <taxon>Conoidasida</taxon>
        <taxon>Coccidia</taxon>
        <taxon>Eucoccidiorida</taxon>
        <taxon>Eimeriorina</taxon>
        <taxon>Eimeriidae</taxon>
        <taxon>Cyclospora</taxon>
    </lineage>
</organism>
<protein>
    <submittedName>
        <fullName evidence="2">Uncharacterized protein LOC34618703</fullName>
    </submittedName>
</protein>
<dbReference type="InterPro" id="IPR023214">
    <property type="entry name" value="HAD_sf"/>
</dbReference>
<dbReference type="SUPFAM" id="SSF56784">
    <property type="entry name" value="HAD-like"/>
    <property type="match status" value="1"/>
</dbReference>
<dbReference type="RefSeq" id="XP_022586812.2">
    <property type="nucleotide sequence ID" value="XM_022732021.2"/>
</dbReference>
<gene>
    <name evidence="2" type="primary">LOC34618703</name>
</gene>
<dbReference type="GeneID" id="34618703"/>
<proteinExistence type="predicted"/>
<accession>A0A6P5WCI5</accession>
<reference evidence="2" key="1">
    <citation type="submission" date="2025-08" db="UniProtKB">
        <authorList>
            <consortium name="RefSeq"/>
        </authorList>
    </citation>
    <scope>IDENTIFICATION</scope>
</reference>
<dbReference type="PANTHER" id="PTHR38899">
    <property type="entry name" value="DOMAIN OOKINETE PROTEIN, PUTATIVE-RELATED"/>
    <property type="match status" value="1"/>
</dbReference>
<dbReference type="InterPro" id="IPR036412">
    <property type="entry name" value="HAD-like_sf"/>
</dbReference>
<dbReference type="OrthoDB" id="420410at2759"/>
<dbReference type="Gene3D" id="3.40.50.1000">
    <property type="entry name" value="HAD superfamily/HAD-like"/>
    <property type="match status" value="1"/>
</dbReference>
<dbReference type="AlphaFoldDB" id="A0A6P5WCI5"/>
<dbReference type="Proteomes" id="UP000515125">
    <property type="component" value="Unplaced"/>
</dbReference>
<evidence type="ECO:0000313" key="1">
    <source>
        <dbReference type="Proteomes" id="UP000515125"/>
    </source>
</evidence>
<sequence length="311" mass="35064">MGSSQSTKSVDALANKFDNCDLADGETTPEFCSSGSADEDSALQNYLVSSSDGISEASETNTPTSTQFFERSHHCRHSAIFIFDLDDTLIPTEWIRSSFANLKHQHASTEEVYKAIKQELDRLTANELIPCILSTLKKAKKWSETVVIVTNARSVRWLSTMKSLFPEVIQLLNDERIPIIRSCPVGEEPSIHETTAYFAYWMNAKKTKFLEVIRQHFQNKCTPQAAAVDLVSVGDNDFEEYAALRAAHELPAVRFAKVVRCRSGLEPRPFLHQLKEITRAIDYIFEEAMPCATRRVGATVTYTIHGRRKTH</sequence>
<name>A0A6P5WCI5_9EIME</name>
<keyword evidence="1" id="KW-1185">Reference proteome</keyword>